<reference evidence="11 12" key="1">
    <citation type="journal article" date="2011" name="J. Bacteriol.">
        <title>Genome sequence of 'Pedosphaera parvula' Ellin514, an aerobic Verrucomicrobial isolate from pasture soil.</title>
        <authorList>
            <person name="Kant R."/>
            <person name="van Passel M.W."/>
            <person name="Sangwan P."/>
            <person name="Palva A."/>
            <person name="Lucas S."/>
            <person name="Copeland A."/>
            <person name="Lapidus A."/>
            <person name="Glavina Del Rio T."/>
            <person name="Dalin E."/>
            <person name="Tice H."/>
            <person name="Bruce D."/>
            <person name="Goodwin L."/>
            <person name="Pitluck S."/>
            <person name="Chertkov O."/>
            <person name="Larimer F.W."/>
            <person name="Land M.L."/>
            <person name="Hauser L."/>
            <person name="Brettin T.S."/>
            <person name="Detter J.C."/>
            <person name="Han S."/>
            <person name="de Vos W.M."/>
            <person name="Janssen P.H."/>
            <person name="Smidt H."/>
        </authorList>
    </citation>
    <scope>NUCLEOTIDE SEQUENCE [LARGE SCALE GENOMIC DNA]</scope>
    <source>
        <strain evidence="11 12">Ellin514</strain>
    </source>
</reference>
<dbReference type="AlphaFoldDB" id="B9XQV4"/>
<evidence type="ECO:0000256" key="2">
    <source>
        <dbReference type="ARBA" id="ARBA00012438"/>
    </source>
</evidence>
<dbReference type="PANTHER" id="PTHR42878">
    <property type="entry name" value="TWO-COMPONENT HISTIDINE KINASE"/>
    <property type="match status" value="1"/>
</dbReference>
<dbReference type="CDD" id="cd00082">
    <property type="entry name" value="HisKA"/>
    <property type="match status" value="1"/>
</dbReference>
<dbReference type="SUPFAM" id="SSF55785">
    <property type="entry name" value="PYP-like sensor domain (PAS domain)"/>
    <property type="match status" value="1"/>
</dbReference>
<evidence type="ECO:0000313" key="12">
    <source>
        <dbReference type="Proteomes" id="UP000003688"/>
    </source>
</evidence>
<dbReference type="Proteomes" id="UP000003688">
    <property type="component" value="Unassembled WGS sequence"/>
</dbReference>
<gene>
    <name evidence="11" type="ORF">Cflav_PD0911</name>
</gene>
<dbReference type="Gene3D" id="3.30.450.20">
    <property type="entry name" value="PAS domain"/>
    <property type="match status" value="1"/>
</dbReference>
<feature type="domain" description="PAS" evidence="9">
    <location>
        <begin position="177"/>
        <end position="251"/>
    </location>
</feature>
<sequence>MVHLVVLSLLFVIDTQFFVFFLLLPNQWARWLAILLTFNFTLPPLLLLNKRGHTRLAGVLLLTELWMMATVLALTAHGIHALAVLMFIVYVLIAGLVFGGRGGVVAGVVFCLTALGVVLVESTGHLPKSEIVYTLFSIWALVAICMEFIAIFQFLANRSISAALNQARETEIALRESERRYREVFETTSDSIFLMDVTADGRFLINRYNPMAEKVVGLTTAEISGKTTQEIFPPDQSRQMIAHYKQCIAQGSPISYEEPITAVYGQNFIFYTTLIPIKNTEGRISRFVGVAHDVTERKKAEAALRHSRDELEARVQERTAQLQHVNAELRQVNQELDAFSYSVSHDLRRPLRTVTGFAELLMSDHAHELSGDALNLLTMTRDSALQMSQMIEALLSLSYIDRQPIVPRPVNLTALMRQTANELQAEYPGRNMDIQAADLPGCMGDPALLRQVFVNLLSNAMKYTRNRPVAVIEVGSKAEDGEGMTIYFVRDNGVGFDMRYADKLFGVFQRMHQRAGVFRDRRGTLHCAAHRSSPWWKDLGRGCGGQRSDVLF</sequence>
<dbReference type="InterPro" id="IPR013656">
    <property type="entry name" value="PAS_4"/>
</dbReference>
<keyword evidence="12" id="KW-1185">Reference proteome</keyword>
<dbReference type="InterPro" id="IPR005467">
    <property type="entry name" value="His_kinase_dom"/>
</dbReference>
<dbReference type="GO" id="GO:0000156">
    <property type="term" value="F:phosphorelay response regulator activity"/>
    <property type="evidence" value="ECO:0007669"/>
    <property type="project" value="TreeGrafter"/>
</dbReference>
<keyword evidence="5 7" id="KW-0472">Membrane</keyword>
<dbReference type="NCBIfam" id="TIGR00229">
    <property type="entry name" value="sensory_box"/>
    <property type="match status" value="1"/>
</dbReference>
<feature type="transmembrane region" description="Helical" evidence="7">
    <location>
        <begin position="104"/>
        <end position="120"/>
    </location>
</feature>
<keyword evidence="7" id="KW-0812">Transmembrane</keyword>
<dbReference type="Gene3D" id="1.10.287.130">
    <property type="match status" value="1"/>
</dbReference>
<evidence type="ECO:0000256" key="1">
    <source>
        <dbReference type="ARBA" id="ARBA00000085"/>
    </source>
</evidence>
<name>B9XQV4_PEDPL</name>
<evidence type="ECO:0000259" key="9">
    <source>
        <dbReference type="PROSITE" id="PS50112"/>
    </source>
</evidence>
<feature type="transmembrane region" description="Helical" evidence="7">
    <location>
        <begin position="31"/>
        <end position="48"/>
    </location>
</feature>
<dbReference type="SUPFAM" id="SSF47384">
    <property type="entry name" value="Homodimeric domain of signal transducing histidine kinase"/>
    <property type="match status" value="1"/>
</dbReference>
<dbReference type="SMART" id="SM00091">
    <property type="entry name" value="PAS"/>
    <property type="match status" value="1"/>
</dbReference>
<dbReference type="GO" id="GO:0030295">
    <property type="term" value="F:protein kinase activator activity"/>
    <property type="evidence" value="ECO:0007669"/>
    <property type="project" value="TreeGrafter"/>
</dbReference>
<dbReference type="GO" id="GO:0007234">
    <property type="term" value="P:osmosensory signaling via phosphorelay pathway"/>
    <property type="evidence" value="ECO:0007669"/>
    <property type="project" value="TreeGrafter"/>
</dbReference>
<dbReference type="SUPFAM" id="SSF55874">
    <property type="entry name" value="ATPase domain of HSP90 chaperone/DNA topoisomerase II/histidine kinase"/>
    <property type="match status" value="1"/>
</dbReference>
<dbReference type="GO" id="GO:0016020">
    <property type="term" value="C:membrane"/>
    <property type="evidence" value="ECO:0007669"/>
    <property type="project" value="UniProtKB-SubCell"/>
</dbReference>
<evidence type="ECO:0000259" key="8">
    <source>
        <dbReference type="PROSITE" id="PS50109"/>
    </source>
</evidence>
<keyword evidence="4 11" id="KW-0418">Kinase</keyword>
<comment type="caution">
    <text evidence="11">The sequence shown here is derived from an EMBL/GenBank/DDBJ whole genome shotgun (WGS) entry which is preliminary data.</text>
</comment>
<dbReference type="InterPro" id="IPR035965">
    <property type="entry name" value="PAS-like_dom_sf"/>
</dbReference>
<evidence type="ECO:0000256" key="3">
    <source>
        <dbReference type="ARBA" id="ARBA00022679"/>
    </source>
</evidence>
<dbReference type="EC" id="2.7.13.3" evidence="2"/>
<dbReference type="InterPro" id="IPR003594">
    <property type="entry name" value="HATPase_dom"/>
</dbReference>
<dbReference type="OrthoDB" id="9796330at2"/>
<dbReference type="Pfam" id="PF08448">
    <property type="entry name" value="PAS_4"/>
    <property type="match status" value="1"/>
</dbReference>
<comment type="catalytic activity">
    <reaction evidence="1">
        <text>ATP + protein L-histidine = ADP + protein N-phospho-L-histidine.</text>
        <dbReference type="EC" id="2.7.13.3"/>
    </reaction>
</comment>
<evidence type="ECO:0000256" key="6">
    <source>
        <dbReference type="SAM" id="Coils"/>
    </source>
</evidence>
<feature type="coiled-coil region" evidence="6">
    <location>
        <begin position="308"/>
        <end position="335"/>
    </location>
</feature>
<dbReference type="EMBL" id="ABOX02000057">
    <property type="protein sequence ID" value="EEF57811.1"/>
    <property type="molecule type" value="Genomic_DNA"/>
</dbReference>
<evidence type="ECO:0000256" key="4">
    <source>
        <dbReference type="ARBA" id="ARBA00022777"/>
    </source>
</evidence>
<feature type="transmembrane region" description="Helical" evidence="7">
    <location>
        <begin position="6"/>
        <end position="24"/>
    </location>
</feature>
<dbReference type="Pfam" id="PF00512">
    <property type="entry name" value="HisKA"/>
    <property type="match status" value="1"/>
</dbReference>
<accession>B9XQV4</accession>
<dbReference type="CDD" id="cd00130">
    <property type="entry name" value="PAS"/>
    <property type="match status" value="1"/>
</dbReference>
<dbReference type="PANTHER" id="PTHR42878:SF15">
    <property type="entry name" value="BACTERIOPHYTOCHROME"/>
    <property type="match status" value="1"/>
</dbReference>
<feature type="domain" description="PAC" evidence="10">
    <location>
        <begin position="254"/>
        <end position="306"/>
    </location>
</feature>
<evidence type="ECO:0000256" key="7">
    <source>
        <dbReference type="SAM" id="Phobius"/>
    </source>
</evidence>
<keyword evidence="7" id="KW-1133">Transmembrane helix</keyword>
<organism evidence="11 12">
    <name type="scientific">Pedosphaera parvula (strain Ellin514)</name>
    <dbReference type="NCBI Taxonomy" id="320771"/>
    <lineage>
        <taxon>Bacteria</taxon>
        <taxon>Pseudomonadati</taxon>
        <taxon>Verrucomicrobiota</taxon>
        <taxon>Pedosphaerae</taxon>
        <taxon>Pedosphaerales</taxon>
        <taxon>Pedosphaeraceae</taxon>
        <taxon>Pedosphaera</taxon>
    </lineage>
</organism>
<dbReference type="InterPro" id="IPR000700">
    <property type="entry name" value="PAS-assoc_C"/>
</dbReference>
<dbReference type="InterPro" id="IPR050351">
    <property type="entry name" value="BphY/WalK/GraS-like"/>
</dbReference>
<evidence type="ECO:0000256" key="5">
    <source>
        <dbReference type="ARBA" id="ARBA00023136"/>
    </source>
</evidence>
<dbReference type="PROSITE" id="PS50109">
    <property type="entry name" value="HIS_KIN"/>
    <property type="match status" value="1"/>
</dbReference>
<feature type="domain" description="Histidine kinase" evidence="8">
    <location>
        <begin position="342"/>
        <end position="517"/>
    </location>
</feature>
<dbReference type="InterPro" id="IPR000014">
    <property type="entry name" value="PAS"/>
</dbReference>
<dbReference type="STRING" id="320771.Cflav_PD0911"/>
<dbReference type="InterPro" id="IPR003661">
    <property type="entry name" value="HisK_dim/P_dom"/>
</dbReference>
<dbReference type="InterPro" id="IPR036890">
    <property type="entry name" value="HATPase_C_sf"/>
</dbReference>
<keyword evidence="3" id="KW-0808">Transferase</keyword>
<dbReference type="Pfam" id="PF02518">
    <property type="entry name" value="HATPase_c"/>
    <property type="match status" value="1"/>
</dbReference>
<proteinExistence type="predicted"/>
<feature type="transmembrane region" description="Helical" evidence="7">
    <location>
        <begin position="132"/>
        <end position="156"/>
    </location>
</feature>
<dbReference type="InterPro" id="IPR036097">
    <property type="entry name" value="HisK_dim/P_sf"/>
</dbReference>
<feature type="transmembrane region" description="Helical" evidence="7">
    <location>
        <begin position="81"/>
        <end position="98"/>
    </location>
</feature>
<dbReference type="Gene3D" id="3.30.565.10">
    <property type="entry name" value="Histidine kinase-like ATPase, C-terminal domain"/>
    <property type="match status" value="1"/>
</dbReference>
<dbReference type="PROSITE" id="PS50113">
    <property type="entry name" value="PAC"/>
    <property type="match status" value="1"/>
</dbReference>
<keyword evidence="6" id="KW-0175">Coiled coil</keyword>
<evidence type="ECO:0000259" key="10">
    <source>
        <dbReference type="PROSITE" id="PS50113"/>
    </source>
</evidence>
<dbReference type="PROSITE" id="PS50112">
    <property type="entry name" value="PAS"/>
    <property type="match status" value="1"/>
</dbReference>
<evidence type="ECO:0000313" key="11">
    <source>
        <dbReference type="EMBL" id="EEF57811.1"/>
    </source>
</evidence>
<protein>
    <recommendedName>
        <fullName evidence="2">histidine kinase</fullName>
        <ecNumber evidence="2">2.7.13.3</ecNumber>
    </recommendedName>
</protein>
<dbReference type="GO" id="GO:0000155">
    <property type="term" value="F:phosphorelay sensor kinase activity"/>
    <property type="evidence" value="ECO:0007669"/>
    <property type="project" value="InterPro"/>
</dbReference>
<dbReference type="SMART" id="SM00388">
    <property type="entry name" value="HisKA"/>
    <property type="match status" value="1"/>
</dbReference>